<protein>
    <submittedName>
        <fullName evidence="1">Uncharacterized protein</fullName>
    </submittedName>
</protein>
<dbReference type="AlphaFoldDB" id="A0A7W5C987"/>
<gene>
    <name evidence="1" type="ORF">FHS16_003088</name>
</gene>
<name>A0A7W5C987_9BACL</name>
<evidence type="ECO:0000313" key="2">
    <source>
        <dbReference type="Proteomes" id="UP000518605"/>
    </source>
</evidence>
<dbReference type="Proteomes" id="UP000518605">
    <property type="component" value="Unassembled WGS sequence"/>
</dbReference>
<sequence length="88" mass="10548">MFTFGWSGANLMYHLITELKEAGLMAKGDEYVKYMAEQFVAYIETPREERKQTRTSAKARREPWLTRWFGWGPMSIILWWRGLVSRQR</sequence>
<keyword evidence="2" id="KW-1185">Reference proteome</keyword>
<proteinExistence type="predicted"/>
<dbReference type="EMBL" id="JACHXW010000008">
    <property type="protein sequence ID" value="MBB3153029.1"/>
    <property type="molecule type" value="Genomic_DNA"/>
</dbReference>
<reference evidence="1 2" key="1">
    <citation type="submission" date="2020-08" db="EMBL/GenBank/DDBJ databases">
        <title>Genomic Encyclopedia of Type Strains, Phase III (KMG-III): the genomes of soil and plant-associated and newly described type strains.</title>
        <authorList>
            <person name="Whitman W."/>
        </authorList>
    </citation>
    <scope>NUCLEOTIDE SEQUENCE [LARGE SCALE GENOMIC DNA]</scope>
    <source>
        <strain evidence="1 2">CECT 8234</strain>
    </source>
</reference>
<evidence type="ECO:0000313" key="1">
    <source>
        <dbReference type="EMBL" id="MBB3153029.1"/>
    </source>
</evidence>
<comment type="caution">
    <text evidence="1">The sequence shown here is derived from an EMBL/GenBank/DDBJ whole genome shotgun (WGS) entry which is preliminary data.</text>
</comment>
<dbReference type="InterPro" id="IPR025622">
    <property type="entry name" value="YqzE"/>
</dbReference>
<dbReference type="Pfam" id="PF14038">
    <property type="entry name" value="YqzE"/>
    <property type="match status" value="1"/>
</dbReference>
<dbReference type="RefSeq" id="WP_246431763.1">
    <property type="nucleotide sequence ID" value="NZ_CBCSLB010000015.1"/>
</dbReference>
<organism evidence="1 2">
    <name type="scientific">Paenibacillus endophyticus</name>
    <dbReference type="NCBI Taxonomy" id="1294268"/>
    <lineage>
        <taxon>Bacteria</taxon>
        <taxon>Bacillati</taxon>
        <taxon>Bacillota</taxon>
        <taxon>Bacilli</taxon>
        <taxon>Bacillales</taxon>
        <taxon>Paenibacillaceae</taxon>
        <taxon>Paenibacillus</taxon>
    </lineage>
</organism>
<accession>A0A7W5C987</accession>